<evidence type="ECO:0000256" key="3">
    <source>
        <dbReference type="ARBA" id="ARBA00022801"/>
    </source>
</evidence>
<keyword evidence="3 6" id="KW-0378">Hydrolase</keyword>
<evidence type="ECO:0000256" key="1">
    <source>
        <dbReference type="ARBA" id="ARBA00022670"/>
    </source>
</evidence>
<evidence type="ECO:0000313" key="9">
    <source>
        <dbReference type="EMBL" id="XDQ79432.1"/>
    </source>
</evidence>
<dbReference type="PANTHER" id="PTHR34978">
    <property type="entry name" value="POSSIBLE SENSOR-TRANSDUCER PROTEIN BLAR"/>
    <property type="match status" value="1"/>
</dbReference>
<dbReference type="Gene3D" id="3.30.2010.10">
    <property type="entry name" value="Metalloproteases ('zincins'), catalytic domain"/>
    <property type="match status" value="1"/>
</dbReference>
<dbReference type="EC" id="3.4.24.-" evidence="9"/>
<dbReference type="GO" id="GO:0006508">
    <property type="term" value="P:proteolysis"/>
    <property type="evidence" value="ECO:0007669"/>
    <property type="project" value="UniProtKB-KW"/>
</dbReference>
<organism evidence="9">
    <name type="scientific">Streptomyces sp. Y1</name>
    <dbReference type="NCBI Taxonomy" id="3238634"/>
    <lineage>
        <taxon>Bacteria</taxon>
        <taxon>Bacillati</taxon>
        <taxon>Actinomycetota</taxon>
        <taxon>Actinomycetes</taxon>
        <taxon>Kitasatosporales</taxon>
        <taxon>Streptomycetaceae</taxon>
        <taxon>Streptomyces</taxon>
    </lineage>
</organism>
<keyword evidence="5 6" id="KW-0482">Metalloprotease</keyword>
<name>A0AB39TJS5_9ACTN</name>
<evidence type="ECO:0000256" key="6">
    <source>
        <dbReference type="RuleBase" id="RU003983"/>
    </source>
</evidence>
<dbReference type="EMBL" id="CP163445">
    <property type="protein sequence ID" value="XDQ79432.1"/>
    <property type="molecule type" value="Genomic_DNA"/>
</dbReference>
<comment type="cofactor">
    <cofactor evidence="6">
        <name>Zn(2+)</name>
        <dbReference type="ChEBI" id="CHEBI:29105"/>
    </cofactor>
    <text evidence="6">Binds 1 zinc ion per subunit.</text>
</comment>
<feature type="transmembrane region" description="Helical" evidence="7">
    <location>
        <begin position="81"/>
        <end position="102"/>
    </location>
</feature>
<dbReference type="RefSeq" id="WP_045709556.1">
    <property type="nucleotide sequence ID" value="NZ_CP163445.1"/>
</dbReference>
<evidence type="ECO:0000256" key="7">
    <source>
        <dbReference type="SAM" id="Phobius"/>
    </source>
</evidence>
<gene>
    <name evidence="9" type="ORF">AB2U05_13650</name>
</gene>
<evidence type="ECO:0000256" key="2">
    <source>
        <dbReference type="ARBA" id="ARBA00022723"/>
    </source>
</evidence>
<dbReference type="PANTHER" id="PTHR34978:SF3">
    <property type="entry name" value="SLR0241 PROTEIN"/>
    <property type="match status" value="1"/>
</dbReference>
<dbReference type="InterPro" id="IPR001915">
    <property type="entry name" value="Peptidase_M48"/>
</dbReference>
<dbReference type="GO" id="GO:0046872">
    <property type="term" value="F:metal ion binding"/>
    <property type="evidence" value="ECO:0007669"/>
    <property type="project" value="UniProtKB-KW"/>
</dbReference>
<dbReference type="GO" id="GO:0004222">
    <property type="term" value="F:metalloendopeptidase activity"/>
    <property type="evidence" value="ECO:0007669"/>
    <property type="project" value="InterPro"/>
</dbReference>
<protein>
    <submittedName>
        <fullName evidence="9">M48 family metalloprotease</fullName>
        <ecNumber evidence="9">3.4.24.-</ecNumber>
    </submittedName>
</protein>
<keyword evidence="7" id="KW-0472">Membrane</keyword>
<evidence type="ECO:0000256" key="4">
    <source>
        <dbReference type="ARBA" id="ARBA00022833"/>
    </source>
</evidence>
<keyword evidence="2" id="KW-0479">Metal-binding</keyword>
<evidence type="ECO:0000259" key="8">
    <source>
        <dbReference type="Pfam" id="PF01435"/>
    </source>
</evidence>
<dbReference type="AlphaFoldDB" id="A0AB39TJS5"/>
<dbReference type="Pfam" id="PF01435">
    <property type="entry name" value="Peptidase_M48"/>
    <property type="match status" value="1"/>
</dbReference>
<keyword evidence="4 6" id="KW-0862">Zinc</keyword>
<dbReference type="InterPro" id="IPR052173">
    <property type="entry name" value="Beta-lactam_resp_regulator"/>
</dbReference>
<evidence type="ECO:0000256" key="5">
    <source>
        <dbReference type="ARBA" id="ARBA00023049"/>
    </source>
</evidence>
<keyword evidence="7" id="KW-0812">Transmembrane</keyword>
<comment type="similarity">
    <text evidence="6">Belongs to the peptidase M48 family.</text>
</comment>
<feature type="transmembrane region" description="Helical" evidence="7">
    <location>
        <begin position="34"/>
        <end position="61"/>
    </location>
</feature>
<reference evidence="9" key="1">
    <citation type="submission" date="2024-07" db="EMBL/GenBank/DDBJ databases">
        <authorList>
            <person name="Yu S.T."/>
        </authorList>
    </citation>
    <scope>NUCLEOTIDE SEQUENCE</scope>
    <source>
        <strain evidence="9">Y1</strain>
    </source>
</reference>
<feature type="transmembrane region" description="Helical" evidence="7">
    <location>
        <begin position="6"/>
        <end position="22"/>
    </location>
</feature>
<feature type="domain" description="Peptidase M48" evidence="8">
    <location>
        <begin position="128"/>
        <end position="187"/>
    </location>
</feature>
<sequence length="300" mass="31151">MYFTVYLVILAPVALAALGPAVSRHLAPAAAVRVLTALLAAAAAATCWGLFALAAAGLANLPRPHGRWGGEGRALAVADPVPWGLGVLAAALLAVVAVRLLTGWRRHAARRRALGAVRSAPAAGDLLVLPDDRADAYALPGRPGRVVVTAGLLRALSAEERAVLLAHERAHLACRHDRYAALAQAAVLVNPLFGRLRDEVGYGVERWADELAAEAVGSRRLAVRSLARAALAGACRPAGPPVLAYLRHRIADRAAALQGERPVNRWHRVWPAAGALLVVGAASADLGVAFARCLGAVLSS</sequence>
<keyword evidence="1 6" id="KW-0645">Protease</keyword>
<accession>A0AB39TJS5</accession>
<proteinExistence type="inferred from homology"/>
<keyword evidence="7" id="KW-1133">Transmembrane helix</keyword>